<dbReference type="InterPro" id="IPR028081">
    <property type="entry name" value="Leu-bd"/>
</dbReference>
<dbReference type="InterPro" id="IPR000709">
    <property type="entry name" value="Leu_Ile_Val-bd"/>
</dbReference>
<evidence type="ECO:0000256" key="3">
    <source>
        <dbReference type="ARBA" id="ARBA00022729"/>
    </source>
</evidence>
<dbReference type="OrthoDB" id="26870at2"/>
<dbReference type="EMBL" id="OBDO01000008">
    <property type="protein sequence ID" value="SNX97767.1"/>
    <property type="molecule type" value="Genomic_DNA"/>
</dbReference>
<keyword evidence="8" id="KW-1185">Reference proteome</keyword>
<evidence type="ECO:0000259" key="6">
    <source>
        <dbReference type="Pfam" id="PF13458"/>
    </source>
</evidence>
<evidence type="ECO:0000256" key="5">
    <source>
        <dbReference type="SAM" id="SignalP"/>
    </source>
</evidence>
<evidence type="ECO:0000256" key="1">
    <source>
        <dbReference type="ARBA" id="ARBA00010062"/>
    </source>
</evidence>
<dbReference type="AlphaFoldDB" id="A0A285EFL8"/>
<proteinExistence type="inferred from homology"/>
<feature type="domain" description="Leucine-binding protein" evidence="6">
    <location>
        <begin position="66"/>
        <end position="390"/>
    </location>
</feature>
<evidence type="ECO:0000256" key="4">
    <source>
        <dbReference type="ARBA" id="ARBA00022970"/>
    </source>
</evidence>
<evidence type="ECO:0000313" key="8">
    <source>
        <dbReference type="Proteomes" id="UP000219514"/>
    </source>
</evidence>
<dbReference type="RefSeq" id="WP_097207716.1">
    <property type="nucleotide sequence ID" value="NZ_JACHXB010000007.1"/>
</dbReference>
<dbReference type="Gene3D" id="3.40.50.2300">
    <property type="match status" value="2"/>
</dbReference>
<reference evidence="7 8" key="1">
    <citation type="submission" date="2017-09" db="EMBL/GenBank/DDBJ databases">
        <authorList>
            <person name="Ehlers B."/>
            <person name="Leendertz F.H."/>
        </authorList>
    </citation>
    <scope>NUCLEOTIDE SEQUENCE [LARGE SCALE GENOMIC DNA]</scope>
    <source>
        <strain evidence="7 8">DSM 46844</strain>
    </source>
</reference>
<dbReference type="PRINTS" id="PR00337">
    <property type="entry name" value="LEUILEVALBP"/>
</dbReference>
<dbReference type="Pfam" id="PF13458">
    <property type="entry name" value="Peripla_BP_6"/>
    <property type="match status" value="1"/>
</dbReference>
<keyword evidence="2" id="KW-0813">Transport</keyword>
<dbReference type="SUPFAM" id="SSF53822">
    <property type="entry name" value="Periplasmic binding protein-like I"/>
    <property type="match status" value="1"/>
</dbReference>
<name>A0A285EFL8_9ACTN</name>
<feature type="signal peptide" evidence="5">
    <location>
        <begin position="1"/>
        <end position="22"/>
    </location>
</feature>
<keyword evidence="4" id="KW-0029">Amino-acid transport</keyword>
<dbReference type="PANTHER" id="PTHR47235:SF1">
    <property type="entry name" value="BLR6548 PROTEIN"/>
    <property type="match status" value="1"/>
</dbReference>
<dbReference type="PANTHER" id="PTHR47235">
    <property type="entry name" value="BLR6548 PROTEIN"/>
    <property type="match status" value="1"/>
</dbReference>
<sequence length="445" mass="45598">MTRRSRSMAVASAGLLLLGVAACGDSRSEGNAGGGGGGETNAAGQFVVDASACPAEATTELADGEPIRIGTSQPLSGPLASGGAANVAGITAYFDKVNKAGGIDGHQLELVAKDDAYDAARAVSNAQAFVGADQVFANLAQVGTPQISATQPIYEGACVPQLWTITTGPAFTNPSEHEWTINGIPPAPVEAKAIVDYIAEQVPGGSVTEIKGSDALSEDFHAALPGLAEEAGLTVQPDQTIPAGATNIDAQISAAVAGQPDAIVLEALPNYAPGFITGLARAGYEGLIVLNSSANGAAQWITPSDPAGEGVVAPLFRKDPSDTRWDSDPAMQQYLADMEAAGEADLARFGNALDGYGWAQLIVQNLEDAAAMEGGLTRANLMSAAWNTDLERPLMLNPQASTSGPDDPFIAESGEMAAYSTATKGWESQMEWDYSGTSGEIVGQR</sequence>
<dbReference type="CDD" id="cd06343">
    <property type="entry name" value="PBP1_ABC_ligand_binding-like"/>
    <property type="match status" value="1"/>
</dbReference>
<organism evidence="7 8">
    <name type="scientific">Geodermatophilus sabuli</name>
    <dbReference type="NCBI Taxonomy" id="1564158"/>
    <lineage>
        <taxon>Bacteria</taxon>
        <taxon>Bacillati</taxon>
        <taxon>Actinomycetota</taxon>
        <taxon>Actinomycetes</taxon>
        <taxon>Geodermatophilales</taxon>
        <taxon>Geodermatophilaceae</taxon>
        <taxon>Geodermatophilus</taxon>
    </lineage>
</organism>
<dbReference type="Proteomes" id="UP000219514">
    <property type="component" value="Unassembled WGS sequence"/>
</dbReference>
<gene>
    <name evidence="7" type="ORF">SAMN06893097_108132</name>
</gene>
<accession>A0A285EFL8</accession>
<evidence type="ECO:0000256" key="2">
    <source>
        <dbReference type="ARBA" id="ARBA00022448"/>
    </source>
</evidence>
<comment type="similarity">
    <text evidence="1">Belongs to the leucine-binding protein family.</text>
</comment>
<protein>
    <submittedName>
        <fullName evidence="7">Amino acid/amide ABC transporter substrate-binding protein, HAAT family</fullName>
    </submittedName>
</protein>
<dbReference type="PROSITE" id="PS51257">
    <property type="entry name" value="PROKAR_LIPOPROTEIN"/>
    <property type="match status" value="1"/>
</dbReference>
<keyword evidence="3 5" id="KW-0732">Signal</keyword>
<dbReference type="GO" id="GO:0006865">
    <property type="term" value="P:amino acid transport"/>
    <property type="evidence" value="ECO:0007669"/>
    <property type="project" value="UniProtKB-KW"/>
</dbReference>
<evidence type="ECO:0000313" key="7">
    <source>
        <dbReference type="EMBL" id="SNX97767.1"/>
    </source>
</evidence>
<feature type="chain" id="PRO_5038882888" evidence="5">
    <location>
        <begin position="23"/>
        <end position="445"/>
    </location>
</feature>
<dbReference type="InterPro" id="IPR028082">
    <property type="entry name" value="Peripla_BP_I"/>
</dbReference>